<gene>
    <name evidence="1" type="ORF">ERS075527_00593</name>
</gene>
<reference evidence="1 2" key="1">
    <citation type="submission" date="2015-03" db="EMBL/GenBank/DDBJ databases">
        <authorList>
            <consortium name="Pathogen Informatics"/>
            <person name="Murphy D."/>
        </authorList>
    </citation>
    <scope>NUCLEOTIDE SEQUENCE [LARGE SCALE GENOMIC DNA]</scope>
    <source>
        <strain evidence="1 2">PAP036</strain>
    </source>
</reference>
<accession>A0AB33SX54</accession>
<protein>
    <recommendedName>
        <fullName evidence="3">Three-Cys-motif partner protein TcmP</fullName>
    </recommendedName>
</protein>
<evidence type="ECO:0008006" key="3">
    <source>
        <dbReference type="Google" id="ProtNLM"/>
    </source>
</evidence>
<sequence>MSREWSYWTRNKLQILADYLPRFNSASQRSEQRIYLDLMAGEPDNVEKHTGEKFDGSPTVALKSDPGFTTLRFGELGTKADKLSAALAERFPGDTRYQVVKGDCNETIDEVLRKLQPLNWAPTFAFLDQQGAEIHWATIEKLARFRQNKNNWKTELWILMSPAMIARGVRGTNAKQFEQQVSLLYGGDDWLRIKRALHSRTITAGQYRQEMVNLMRYRLETDLGYQFTHRIPMTMSTNKMTIFDMVFATDHYVGDRIMQHLYNQAAQREPEMMRQARAAKEEKEAEEAGVVGLFDTRDLTVKPDAKLGQVLWQPEPTWDPASRDWWYADEDSGYH</sequence>
<dbReference type="RefSeq" id="WP_052537965.1">
    <property type="nucleotide sequence ID" value="NZ_CSUW01000001.1"/>
</dbReference>
<proteinExistence type="predicted"/>
<name>A0AB33SX54_9MYCO</name>
<comment type="caution">
    <text evidence="1">The sequence shown here is derived from an EMBL/GenBank/DDBJ whole genome shotgun (WGS) entry which is preliminary data.</text>
</comment>
<dbReference type="AlphaFoldDB" id="A0AB33SX54"/>
<dbReference type="EMBL" id="CSUW01000001">
    <property type="protein sequence ID" value="CPT03535.1"/>
    <property type="molecule type" value="Genomic_DNA"/>
</dbReference>
<dbReference type="Proteomes" id="UP000038487">
    <property type="component" value="Unassembled WGS sequence"/>
</dbReference>
<evidence type="ECO:0000313" key="2">
    <source>
        <dbReference type="Proteomes" id="UP000038487"/>
    </source>
</evidence>
<evidence type="ECO:0000313" key="1">
    <source>
        <dbReference type="EMBL" id="CPT03535.1"/>
    </source>
</evidence>
<dbReference type="NCBIfam" id="TIGR04474">
    <property type="entry name" value="tcm_partner"/>
    <property type="match status" value="1"/>
</dbReference>
<organism evidence="1 2">
    <name type="scientific">Mycobacteroides abscessus</name>
    <dbReference type="NCBI Taxonomy" id="36809"/>
    <lineage>
        <taxon>Bacteria</taxon>
        <taxon>Bacillati</taxon>
        <taxon>Actinomycetota</taxon>
        <taxon>Actinomycetes</taxon>
        <taxon>Mycobacteriales</taxon>
        <taxon>Mycobacteriaceae</taxon>
        <taxon>Mycobacteroides</taxon>
    </lineage>
</organism>
<dbReference type="InterPro" id="IPR031009">
    <property type="entry name" value="Tcm_partner"/>
</dbReference>